<keyword evidence="1" id="KW-0812">Transmembrane</keyword>
<name>A0A1H3GCS7_9GAMM</name>
<gene>
    <name evidence="2" type="ORF">SAMN05421643_102100</name>
</gene>
<feature type="transmembrane region" description="Helical" evidence="1">
    <location>
        <begin position="20"/>
        <end position="38"/>
    </location>
</feature>
<keyword evidence="1" id="KW-0472">Membrane</keyword>
<accession>A0A1H3GCS7</accession>
<keyword evidence="3" id="KW-1185">Reference proteome</keyword>
<evidence type="ECO:0000313" key="2">
    <source>
        <dbReference type="EMBL" id="SDY00468.1"/>
    </source>
</evidence>
<dbReference type="Proteomes" id="UP000199035">
    <property type="component" value="Unassembled WGS sequence"/>
</dbReference>
<protein>
    <submittedName>
        <fullName evidence="2">Uncharacterized protein</fullName>
    </submittedName>
</protein>
<organism evidence="2 3">
    <name type="scientific">Acinetobacter kyonggiensis</name>
    <dbReference type="NCBI Taxonomy" id="595670"/>
    <lineage>
        <taxon>Bacteria</taxon>
        <taxon>Pseudomonadati</taxon>
        <taxon>Pseudomonadota</taxon>
        <taxon>Gammaproteobacteria</taxon>
        <taxon>Moraxellales</taxon>
        <taxon>Moraxellaceae</taxon>
        <taxon>Acinetobacter</taxon>
    </lineage>
</organism>
<proteinExistence type="predicted"/>
<keyword evidence="1" id="KW-1133">Transmembrane helix</keyword>
<sequence length="41" mass="4635">MIDLINLKRQQMKLSQYSKITMYGIGNCVSGSVILGWAEML</sequence>
<reference evidence="3" key="1">
    <citation type="submission" date="2016-10" db="EMBL/GenBank/DDBJ databases">
        <authorList>
            <person name="Varghese N."/>
            <person name="Submissions S."/>
        </authorList>
    </citation>
    <scope>NUCLEOTIDE SEQUENCE [LARGE SCALE GENOMIC DNA]</scope>
    <source>
        <strain evidence="3">ANC 5109</strain>
    </source>
</reference>
<evidence type="ECO:0000313" key="3">
    <source>
        <dbReference type="Proteomes" id="UP000199035"/>
    </source>
</evidence>
<dbReference type="EMBL" id="FNPK01000002">
    <property type="protein sequence ID" value="SDY00468.1"/>
    <property type="molecule type" value="Genomic_DNA"/>
</dbReference>
<dbReference type="AlphaFoldDB" id="A0A1H3GCS7"/>
<evidence type="ECO:0000256" key="1">
    <source>
        <dbReference type="SAM" id="Phobius"/>
    </source>
</evidence>